<dbReference type="RefSeq" id="WP_108975507.1">
    <property type="nucleotide sequence ID" value="NZ_BFBB01000003.1"/>
</dbReference>
<proteinExistence type="predicted"/>
<feature type="chain" id="PRO_5015168092" description="Lipoprotein" evidence="1">
    <location>
        <begin position="18"/>
        <end position="510"/>
    </location>
</feature>
<protein>
    <recommendedName>
        <fullName evidence="4">Lipoprotein</fullName>
    </recommendedName>
</protein>
<feature type="signal peptide" evidence="1">
    <location>
        <begin position="1"/>
        <end position="17"/>
    </location>
</feature>
<gene>
    <name evidence="2" type="ORF">LPTSP4_15970</name>
</gene>
<keyword evidence="3" id="KW-1185">Reference proteome</keyword>
<organism evidence="2 3">
    <name type="scientific">Leptospira ryugenii</name>
    <dbReference type="NCBI Taxonomy" id="1917863"/>
    <lineage>
        <taxon>Bacteria</taxon>
        <taxon>Pseudomonadati</taxon>
        <taxon>Spirochaetota</taxon>
        <taxon>Spirochaetia</taxon>
        <taxon>Leptospirales</taxon>
        <taxon>Leptospiraceae</taxon>
        <taxon>Leptospira</taxon>
    </lineage>
</organism>
<evidence type="ECO:0000313" key="3">
    <source>
        <dbReference type="Proteomes" id="UP000245133"/>
    </source>
</evidence>
<dbReference type="Proteomes" id="UP000245133">
    <property type="component" value="Unassembled WGS sequence"/>
</dbReference>
<evidence type="ECO:0008006" key="4">
    <source>
        <dbReference type="Google" id="ProtNLM"/>
    </source>
</evidence>
<dbReference type="AlphaFoldDB" id="A0A2P2DZL5"/>
<keyword evidence="1" id="KW-0732">Signal</keyword>
<accession>A0A2P2DZL5</accession>
<dbReference type="EMBL" id="BFBB01000003">
    <property type="protein sequence ID" value="GBF50074.1"/>
    <property type="molecule type" value="Genomic_DNA"/>
</dbReference>
<reference evidence="2 3" key="1">
    <citation type="submission" date="2018-02" db="EMBL/GenBank/DDBJ databases">
        <title>Novel Leptospira species isolated from soil and water in Japan.</title>
        <authorList>
            <person name="Nakao R."/>
            <person name="Masuzawa T."/>
        </authorList>
    </citation>
    <scope>NUCLEOTIDE SEQUENCE [LARGE SCALE GENOMIC DNA]</scope>
    <source>
        <strain evidence="2 3">YH101</strain>
    </source>
</reference>
<dbReference type="OrthoDB" id="344059at2"/>
<evidence type="ECO:0000313" key="2">
    <source>
        <dbReference type="EMBL" id="GBF50074.1"/>
    </source>
</evidence>
<comment type="caution">
    <text evidence="2">The sequence shown here is derived from an EMBL/GenBank/DDBJ whole genome shotgun (WGS) entry which is preliminary data.</text>
</comment>
<sequence length="510" mass="54878">MLSRFLAILFLSSNLFFCQPPTLDNSGDGNTRTFLFTQILRTLLRPAPQSIRACDDLTPWTANYPSVRSSIVTIPDAVTDVSGNLYLLTMGTLLPENLKNDQGGNQIFLIKYNREGNVAWSLSLGKANTSNEYVGELLLEKNSLLISTSVISAIPEATGASFIGSLENIGVFEVSTDGTIKRGRYFGNSGAAIRTRSFKRISASTLLILAQGSGPSNAPINAGSAKITATGTNSTAFIISIQNDFSPNYFTFFSAGGFTVNSQQLLVSTDRFWLFGDINSSADPAFANGDNTFPTSPGTRHYFIAGYDANGNYLRHRYLGISVSGSPDSPFPSSSVTNGIGIVGTIHTANYITTPTPSPAYQGPNREQTSFAFNITDGSIKYSAFHGVSSDGYFNAIFSDNLGATIAGMTKGSDPGVGISYPGGRVELLSTISESNGSRTKFAMLPLGNTSNNFRTLPNCDGSLVTVEIDYDDLANPNTFKTIIRQRRRSDYSVGRTYIKPDGSLEYKEN</sequence>
<name>A0A2P2DZL5_9LEPT</name>
<evidence type="ECO:0000256" key="1">
    <source>
        <dbReference type="SAM" id="SignalP"/>
    </source>
</evidence>